<protein>
    <submittedName>
        <fullName evidence="4">Peptide N-acetyl-beta-D-glucosaminyl asparaginase amidase A</fullName>
    </submittedName>
</protein>
<dbReference type="EMBL" id="FONG01000001">
    <property type="protein sequence ID" value="SFE07922.1"/>
    <property type="molecule type" value="Genomic_DNA"/>
</dbReference>
<dbReference type="Pfam" id="PF25156">
    <property type="entry name" value="PNGase_A_C"/>
    <property type="match status" value="1"/>
</dbReference>
<evidence type="ECO:0000256" key="1">
    <source>
        <dbReference type="SAM" id="MobiDB-lite"/>
    </source>
</evidence>
<organism evidence="4 5">
    <name type="scientific">Actinacidiphila alni</name>
    <dbReference type="NCBI Taxonomy" id="380248"/>
    <lineage>
        <taxon>Bacteria</taxon>
        <taxon>Bacillati</taxon>
        <taxon>Actinomycetota</taxon>
        <taxon>Actinomycetes</taxon>
        <taxon>Kitasatosporales</taxon>
        <taxon>Streptomycetaceae</taxon>
        <taxon>Actinacidiphila</taxon>
    </lineage>
</organism>
<evidence type="ECO:0000259" key="3">
    <source>
        <dbReference type="Pfam" id="PF12222"/>
    </source>
</evidence>
<evidence type="ECO:0000313" key="4">
    <source>
        <dbReference type="EMBL" id="SFE07922.1"/>
    </source>
</evidence>
<evidence type="ECO:0000313" key="5">
    <source>
        <dbReference type="Proteomes" id="UP000199323"/>
    </source>
</evidence>
<sequence length="579" mass="61612">MRDQTSPRGRALARSLLAAAVSVGAILALTTAGTAAAAPAGSPAPAPSYVEDGYQDPVTALPPVSRPDTRHCAVTVMRHDFANSYGQPFTGTVTPPKDCPGPWSKVVLDWSGSVAGRQYDRLAGVWIGGAEVLRTSTPEPDDDGITWNVEKDITSFTPLLRDPQPLVADLGNIVNSTYTGTYHMTLTLTYYAADRRHPAPAVADRVLPLSGDASPGWYELAPGASASKSVVLPRNLTTARLEAYARGGGCDEQWFDAVPSDLAAQDPDYLCGGGPYREVQVAVDGRPAGLAQPYPVVYSGGLVPTLWRPIPAVDQFLTLPYDIDLTPFVGELVDGRPHTVTITPYGAADTWTVDGTLFLTTDHHRARTSGALTADTLSADPRVTSTRTPGADGATAIRTTAGRDWSTEGYVDTSAGRITTRVSQNTAYTNDDTVADGGRHQVVAQRDAGTTVVTTTVRPRGHGGGRTHAVRHTWSYPIDVTMDIPRYVDGDNYDLRGSVRQQRVLTDSARAGSTGPWRPFAATDDTVTATGVLARDGGTVVSADGTGAEHYRGTTDTGRRYDRTLTAEHGRLTSDVRRP</sequence>
<dbReference type="InterPro" id="IPR021102">
    <property type="entry name" value="PNGase_A"/>
</dbReference>
<feature type="domain" description="Peptide N-acetyl-beta-D-glucosaminyl asparaginase amidase A N-terminal" evidence="3">
    <location>
        <begin position="68"/>
        <end position="374"/>
    </location>
</feature>
<dbReference type="RefSeq" id="WP_093711551.1">
    <property type="nucleotide sequence ID" value="NZ_FONG01000001.1"/>
</dbReference>
<dbReference type="PANTHER" id="PTHR31104">
    <property type="entry name" value="PEPTIDE-N4-(N-ACETYL-BETA-GLUCOSAMINYL)ASPARAGINE AMIDASE A PROTEIN"/>
    <property type="match status" value="1"/>
</dbReference>
<dbReference type="InterPro" id="IPR056948">
    <property type="entry name" value="PNGaseA_N"/>
</dbReference>
<feature type="signal peptide" evidence="2">
    <location>
        <begin position="1"/>
        <end position="37"/>
    </location>
</feature>
<dbReference type="Proteomes" id="UP000199323">
    <property type="component" value="Unassembled WGS sequence"/>
</dbReference>
<evidence type="ECO:0000256" key="2">
    <source>
        <dbReference type="SAM" id="SignalP"/>
    </source>
</evidence>
<feature type="region of interest" description="Disordered" evidence="1">
    <location>
        <begin position="37"/>
        <end position="67"/>
    </location>
</feature>
<gene>
    <name evidence="4" type="ORF">SAMN05216251_101431</name>
</gene>
<dbReference type="Pfam" id="PF12222">
    <property type="entry name" value="PNGaseA"/>
    <property type="match status" value="1"/>
</dbReference>
<reference evidence="4 5" key="1">
    <citation type="submission" date="2016-10" db="EMBL/GenBank/DDBJ databases">
        <authorList>
            <person name="de Groot N.N."/>
        </authorList>
    </citation>
    <scope>NUCLEOTIDE SEQUENCE [LARGE SCALE GENOMIC DNA]</scope>
    <source>
        <strain evidence="4 5">CGMCC 4.3510</strain>
    </source>
</reference>
<keyword evidence="2" id="KW-0732">Signal</keyword>
<dbReference type="AlphaFoldDB" id="A0A1I1XKU2"/>
<accession>A0A1I1XKU2</accession>
<name>A0A1I1XKU2_9ACTN</name>
<proteinExistence type="predicted"/>
<feature type="chain" id="PRO_5011452722" evidence="2">
    <location>
        <begin position="38"/>
        <end position="579"/>
    </location>
</feature>
<dbReference type="STRING" id="380248.SAMN05216251_101431"/>
<keyword evidence="5" id="KW-1185">Reference proteome</keyword>